<proteinExistence type="predicted"/>
<evidence type="ECO:0000313" key="2">
    <source>
        <dbReference type="Proteomes" id="UP000014680"/>
    </source>
</evidence>
<protein>
    <recommendedName>
        <fullName evidence="3">Leucine rich repeat containing protein BspA family protein</fullName>
    </recommendedName>
</protein>
<accession>L7FP30</accession>
<evidence type="ECO:0008006" key="3">
    <source>
        <dbReference type="Google" id="ProtNLM"/>
    </source>
</evidence>
<sequence>MSKIDSYHAMVVSKYFSSFGDFVKLQCVCKKYNSTLDKFRYNPIPLTQTNVKHFPHLETLMIYNTFDYFYSQIVSQNYHLNHYRVVFLCPVSYNFYMQNSETKNFVFKNVLYTKDDKKHFGNTIPKIVNTFEKDVFQYDTTLIIITIPQQITLLRENSFFYCTNLTSVVLSNVKKIETSCFDHCLFSSIVLPSTLEHLGDKAFNYCYHLSEITIPGSVTFIGSSCFWGCNLRTLVVEKGVKYLSERSAFSGCESLKEIEIPEGIQELPKKCFCDCSHLSRVKLSDNIKRLGDMCFDYCEKLYEIELPASLTYIGDDCFQKQVLFKKRTK</sequence>
<dbReference type="RefSeq" id="XP_004262108.1">
    <property type="nucleotide sequence ID" value="XM_004262060.1"/>
</dbReference>
<dbReference type="GeneID" id="14894313"/>
<dbReference type="Gene3D" id="3.80.10.10">
    <property type="entry name" value="Ribonuclease Inhibitor"/>
    <property type="match status" value="2"/>
</dbReference>
<dbReference type="Proteomes" id="UP000014680">
    <property type="component" value="Unassembled WGS sequence"/>
</dbReference>
<dbReference type="SUPFAM" id="SSF52058">
    <property type="entry name" value="L domain-like"/>
    <property type="match status" value="1"/>
</dbReference>
<dbReference type="Pfam" id="PF13306">
    <property type="entry name" value="LRR_5"/>
    <property type="match status" value="2"/>
</dbReference>
<organism evidence="1 2">
    <name type="scientific">Entamoeba invadens IP1</name>
    <dbReference type="NCBI Taxonomy" id="370355"/>
    <lineage>
        <taxon>Eukaryota</taxon>
        <taxon>Amoebozoa</taxon>
        <taxon>Evosea</taxon>
        <taxon>Archamoebae</taxon>
        <taxon>Mastigamoebida</taxon>
        <taxon>Entamoebidae</taxon>
        <taxon>Entamoeba</taxon>
    </lineage>
</organism>
<gene>
    <name evidence="1" type="ORF">EIN_218020</name>
</gene>
<dbReference type="KEGG" id="eiv:EIN_218020"/>
<dbReference type="PANTHER" id="PTHR45661:SF3">
    <property type="entry name" value="IG-LIKE DOMAIN-CONTAINING PROTEIN"/>
    <property type="match status" value="1"/>
</dbReference>
<dbReference type="EMBL" id="KB206139">
    <property type="protein sequence ID" value="ELP95337.1"/>
    <property type="molecule type" value="Genomic_DNA"/>
</dbReference>
<dbReference type="PANTHER" id="PTHR45661">
    <property type="entry name" value="SURFACE ANTIGEN"/>
    <property type="match status" value="1"/>
</dbReference>
<dbReference type="InterPro" id="IPR053139">
    <property type="entry name" value="Surface_bspA-like"/>
</dbReference>
<dbReference type="AlphaFoldDB" id="L7FP30"/>
<keyword evidence="2" id="KW-1185">Reference proteome</keyword>
<dbReference type="InterPro" id="IPR026906">
    <property type="entry name" value="LRR_5"/>
</dbReference>
<reference evidence="1 2" key="1">
    <citation type="submission" date="2012-10" db="EMBL/GenBank/DDBJ databases">
        <authorList>
            <person name="Zafar N."/>
            <person name="Inman J."/>
            <person name="Hall N."/>
            <person name="Lorenzi H."/>
            <person name="Caler E."/>
        </authorList>
    </citation>
    <scope>NUCLEOTIDE SEQUENCE [LARGE SCALE GENOMIC DNA]</scope>
    <source>
        <strain evidence="1 2">IP1</strain>
    </source>
</reference>
<dbReference type="OrthoDB" id="25856at2759"/>
<dbReference type="VEuPathDB" id="AmoebaDB:EIN_218020"/>
<name>L7FP30_ENTIV</name>
<evidence type="ECO:0000313" key="1">
    <source>
        <dbReference type="EMBL" id="ELP95337.1"/>
    </source>
</evidence>
<dbReference type="InterPro" id="IPR032675">
    <property type="entry name" value="LRR_dom_sf"/>
</dbReference>